<dbReference type="KEGG" id="ccin:107263596"/>
<dbReference type="PROSITE" id="PS51257">
    <property type="entry name" value="PROKAR_LIPOPROTEIN"/>
    <property type="match status" value="1"/>
</dbReference>
<name>A0AAJ7FDI4_CEPCN</name>
<dbReference type="PANTHER" id="PTHR20997:SF2">
    <property type="entry name" value="EG:BACR42I17.2 PROTEIN-RELATED"/>
    <property type="match status" value="1"/>
</dbReference>
<organism evidence="2 3">
    <name type="scientific">Cephus cinctus</name>
    <name type="common">Wheat stem sawfly</name>
    <dbReference type="NCBI Taxonomy" id="211228"/>
    <lineage>
        <taxon>Eukaryota</taxon>
        <taxon>Metazoa</taxon>
        <taxon>Ecdysozoa</taxon>
        <taxon>Arthropoda</taxon>
        <taxon>Hexapoda</taxon>
        <taxon>Insecta</taxon>
        <taxon>Pterygota</taxon>
        <taxon>Neoptera</taxon>
        <taxon>Endopterygota</taxon>
        <taxon>Hymenoptera</taxon>
        <taxon>Cephoidea</taxon>
        <taxon>Cephidae</taxon>
        <taxon>Cephus</taxon>
    </lineage>
</organism>
<protein>
    <submittedName>
        <fullName evidence="3">27 kDa hemolymph protein</fullName>
    </submittedName>
</protein>
<evidence type="ECO:0000313" key="2">
    <source>
        <dbReference type="Proteomes" id="UP000694920"/>
    </source>
</evidence>
<reference evidence="3" key="1">
    <citation type="submission" date="2025-08" db="UniProtKB">
        <authorList>
            <consortium name="RefSeq"/>
        </authorList>
    </citation>
    <scope>IDENTIFICATION</scope>
</reference>
<dbReference type="RefSeq" id="XP_015586446.1">
    <property type="nucleotide sequence ID" value="XM_015730960.2"/>
</dbReference>
<keyword evidence="1" id="KW-0732">Signal</keyword>
<gene>
    <name evidence="3" type="primary">LOC107263596</name>
</gene>
<dbReference type="GeneID" id="107263596"/>
<keyword evidence="2" id="KW-1185">Reference proteome</keyword>
<dbReference type="AlphaFoldDB" id="A0AAJ7FDI4"/>
<accession>A0AAJ7FDI4</accession>
<sequence length="302" mass="33184">MKCGDTIIIVFFAGIFGCILAQDNLPSKDEVLKKIPDLANVPGINNVNTSTVEDFKSVFKQKCEKNGGPTAYQNAEQKQKEATECLQSLVNMTELQIEMDQAKPKGDLDVVFKKYCRKSPTLKSCLMNFTDALEPCLEEKERENKKFVKNITESLLNFICHKEGDRIALFIAAGGPECFSNKSQAVKTCVNNTFGSYISAVINETGGVHALQNLPLLILGKKECSDIAEMQKCIVKELADCADPTTENIVDSLFNFVRQVTPCMQYAESNAAIGNNTVRGSANIAVLSFLISIVAGLNIRYV</sequence>
<proteinExistence type="predicted"/>
<feature type="chain" id="PRO_5042498055" evidence="1">
    <location>
        <begin position="22"/>
        <end position="302"/>
    </location>
</feature>
<dbReference type="PANTHER" id="PTHR20997">
    <property type="entry name" value="EG:BACR42I17.2 PROTEIN-RELATED"/>
    <property type="match status" value="1"/>
</dbReference>
<feature type="signal peptide" evidence="1">
    <location>
        <begin position="1"/>
        <end position="21"/>
    </location>
</feature>
<dbReference type="Pfam" id="PF07165">
    <property type="entry name" value="DUF1397"/>
    <property type="match status" value="1"/>
</dbReference>
<evidence type="ECO:0000256" key="1">
    <source>
        <dbReference type="SAM" id="SignalP"/>
    </source>
</evidence>
<evidence type="ECO:0000313" key="3">
    <source>
        <dbReference type="RefSeq" id="XP_015586446.1"/>
    </source>
</evidence>
<dbReference type="InterPro" id="IPR009832">
    <property type="entry name" value="DUF1397"/>
</dbReference>
<dbReference type="Proteomes" id="UP000694920">
    <property type="component" value="Unplaced"/>
</dbReference>